<dbReference type="EMBL" id="HBUF01631083">
    <property type="protein sequence ID" value="CAG6783196.1"/>
    <property type="molecule type" value="Transcribed_RNA"/>
</dbReference>
<feature type="transmembrane region" description="Helical" evidence="1">
    <location>
        <begin position="5"/>
        <end position="23"/>
    </location>
</feature>
<protein>
    <recommendedName>
        <fullName evidence="3">Transmembrane protein</fullName>
    </recommendedName>
</protein>
<keyword evidence="1" id="KW-0472">Membrane</keyword>
<feature type="transmembrane region" description="Helical" evidence="1">
    <location>
        <begin position="102"/>
        <end position="124"/>
    </location>
</feature>
<name>A0A8D9BG40_9HEMI</name>
<accession>A0A8D9BG40</accession>
<reference evidence="2" key="1">
    <citation type="submission" date="2021-05" db="EMBL/GenBank/DDBJ databases">
        <authorList>
            <person name="Alioto T."/>
            <person name="Alioto T."/>
            <person name="Gomez Garrido J."/>
        </authorList>
    </citation>
    <scope>NUCLEOTIDE SEQUENCE</scope>
</reference>
<feature type="transmembrane region" description="Helical" evidence="1">
    <location>
        <begin position="67"/>
        <end position="90"/>
    </location>
</feature>
<dbReference type="AlphaFoldDB" id="A0A8D9BG40"/>
<evidence type="ECO:0000256" key="1">
    <source>
        <dbReference type="SAM" id="Phobius"/>
    </source>
</evidence>
<keyword evidence="1" id="KW-0812">Transmembrane</keyword>
<keyword evidence="1" id="KW-1133">Transmembrane helix</keyword>
<evidence type="ECO:0000313" key="2">
    <source>
        <dbReference type="EMBL" id="CAG6783196.1"/>
    </source>
</evidence>
<organism evidence="2">
    <name type="scientific">Cacopsylla melanoneura</name>
    <dbReference type="NCBI Taxonomy" id="428564"/>
    <lineage>
        <taxon>Eukaryota</taxon>
        <taxon>Metazoa</taxon>
        <taxon>Ecdysozoa</taxon>
        <taxon>Arthropoda</taxon>
        <taxon>Hexapoda</taxon>
        <taxon>Insecta</taxon>
        <taxon>Pterygota</taxon>
        <taxon>Neoptera</taxon>
        <taxon>Paraneoptera</taxon>
        <taxon>Hemiptera</taxon>
        <taxon>Sternorrhyncha</taxon>
        <taxon>Psylloidea</taxon>
        <taxon>Psyllidae</taxon>
        <taxon>Psyllinae</taxon>
        <taxon>Cacopsylla</taxon>
    </lineage>
</organism>
<sequence length="169" mass="18943">MDRPVLLPIANIQSPFSASLFVFSPFPVRVQSFSLLRTVSSNTLSSFHSFVFFFLCYDFLFPLSQILLSVTVASTVAPVCFFLAFLQVSIVSSWVSFPSVSYGSLSSVAFCVSFSYGPLFSFFANRTGSSMSWFLFPLDLQQVSSPFPFLHLFPSCLCEDCVLSLYKQW</sequence>
<proteinExistence type="predicted"/>
<evidence type="ECO:0008006" key="3">
    <source>
        <dbReference type="Google" id="ProtNLM"/>
    </source>
</evidence>
<feature type="transmembrane region" description="Helical" evidence="1">
    <location>
        <begin position="43"/>
        <end position="60"/>
    </location>
</feature>